<gene>
    <name evidence="14" type="ORF">WR25_00719</name>
</gene>
<evidence type="ECO:0000256" key="7">
    <source>
        <dbReference type="ARBA" id="ARBA00022927"/>
    </source>
</evidence>
<evidence type="ECO:0000256" key="8">
    <source>
        <dbReference type="ARBA" id="ARBA00022989"/>
    </source>
</evidence>
<feature type="transmembrane region" description="Helical" evidence="13">
    <location>
        <begin position="60"/>
        <end position="77"/>
    </location>
</feature>
<dbReference type="STRING" id="2018661.A0A2A2LEI6"/>
<sequence length="109" mass="12409">MIRAPDDWDDVPDDELEETILERIEGMSEMVPQSVRKAVTSTTSWTIWTVKSTFGLARNTAWIVATSSLVMFLPYIIEKERSDMERSQVLAQQQMLLGPHAAIQNAKKQ</sequence>
<keyword evidence="5 13" id="KW-0812">Transmembrane</keyword>
<dbReference type="GO" id="GO:0006886">
    <property type="term" value="P:intracellular protein transport"/>
    <property type="evidence" value="ECO:0007669"/>
    <property type="project" value="InterPro"/>
</dbReference>
<dbReference type="OrthoDB" id="10016939at2759"/>
<evidence type="ECO:0000256" key="9">
    <source>
        <dbReference type="ARBA" id="ARBA00023010"/>
    </source>
</evidence>
<evidence type="ECO:0000256" key="12">
    <source>
        <dbReference type="ARBA" id="ARBA00023170"/>
    </source>
</evidence>
<dbReference type="InterPro" id="IPR005683">
    <property type="entry name" value="Tom22"/>
</dbReference>
<dbReference type="EMBL" id="LIAE01006829">
    <property type="protein sequence ID" value="PAV84622.1"/>
    <property type="molecule type" value="Genomic_DNA"/>
</dbReference>
<evidence type="ECO:0000256" key="4">
    <source>
        <dbReference type="ARBA" id="ARBA00022448"/>
    </source>
</evidence>
<keyword evidence="6" id="KW-1000">Mitochondrion outer membrane</keyword>
<dbReference type="PANTHER" id="PTHR12504">
    <property type="entry name" value="MITOCHONDRIAL IMPORT RECEPTOR SUBUNIT TOM22"/>
    <property type="match status" value="1"/>
</dbReference>
<evidence type="ECO:0000256" key="6">
    <source>
        <dbReference type="ARBA" id="ARBA00022787"/>
    </source>
</evidence>
<keyword evidence="12" id="KW-0675">Receptor</keyword>
<keyword evidence="4" id="KW-0813">Transport</keyword>
<evidence type="ECO:0000256" key="11">
    <source>
        <dbReference type="ARBA" id="ARBA00023136"/>
    </source>
</evidence>
<keyword evidence="7" id="KW-0653">Protein transport</keyword>
<evidence type="ECO:0000256" key="5">
    <source>
        <dbReference type="ARBA" id="ARBA00022692"/>
    </source>
</evidence>
<comment type="subcellular location">
    <subcellularLocation>
        <location evidence="1">Mitochondrion outer membrane</location>
        <topology evidence="1">Single-pass membrane protein</topology>
    </subcellularLocation>
</comment>
<evidence type="ECO:0000313" key="15">
    <source>
        <dbReference type="Proteomes" id="UP000218231"/>
    </source>
</evidence>
<dbReference type="Proteomes" id="UP000218231">
    <property type="component" value="Unassembled WGS sequence"/>
</dbReference>
<keyword evidence="10" id="KW-0496">Mitochondrion</keyword>
<organism evidence="14 15">
    <name type="scientific">Diploscapter pachys</name>
    <dbReference type="NCBI Taxonomy" id="2018661"/>
    <lineage>
        <taxon>Eukaryota</taxon>
        <taxon>Metazoa</taxon>
        <taxon>Ecdysozoa</taxon>
        <taxon>Nematoda</taxon>
        <taxon>Chromadorea</taxon>
        <taxon>Rhabditida</taxon>
        <taxon>Rhabditina</taxon>
        <taxon>Rhabditomorpha</taxon>
        <taxon>Rhabditoidea</taxon>
        <taxon>Rhabditidae</taxon>
        <taxon>Diploscapter</taxon>
    </lineage>
</organism>
<dbReference type="GO" id="GO:0005741">
    <property type="term" value="C:mitochondrial outer membrane"/>
    <property type="evidence" value="ECO:0007669"/>
    <property type="project" value="UniProtKB-SubCell"/>
</dbReference>
<dbReference type="PANTHER" id="PTHR12504:SF0">
    <property type="entry name" value="MITOCHONDRIAL IMPORT RECEPTOR SUBUNIT TOM22 HOMOLOG"/>
    <property type="match status" value="1"/>
</dbReference>
<keyword evidence="11 13" id="KW-0472">Membrane</keyword>
<evidence type="ECO:0000313" key="14">
    <source>
        <dbReference type="EMBL" id="PAV84622.1"/>
    </source>
</evidence>
<dbReference type="Pfam" id="PF04281">
    <property type="entry name" value="Tom22"/>
    <property type="match status" value="1"/>
</dbReference>
<keyword evidence="8 13" id="KW-1133">Transmembrane helix</keyword>
<evidence type="ECO:0000256" key="10">
    <source>
        <dbReference type="ARBA" id="ARBA00023128"/>
    </source>
</evidence>
<reference evidence="14 15" key="1">
    <citation type="journal article" date="2017" name="Curr. Biol.">
        <title>Genome architecture and evolution of a unichromosomal asexual nematode.</title>
        <authorList>
            <person name="Fradin H."/>
            <person name="Zegar C."/>
            <person name="Gutwein M."/>
            <person name="Lucas J."/>
            <person name="Kovtun M."/>
            <person name="Corcoran D."/>
            <person name="Baugh L.R."/>
            <person name="Kiontke K."/>
            <person name="Gunsalus K."/>
            <person name="Fitch D.H."/>
            <person name="Piano F."/>
        </authorList>
    </citation>
    <scope>NUCLEOTIDE SEQUENCE [LARGE SCALE GENOMIC DNA]</scope>
    <source>
        <strain evidence="14">PF1309</strain>
    </source>
</reference>
<evidence type="ECO:0000256" key="2">
    <source>
        <dbReference type="ARBA" id="ARBA00009874"/>
    </source>
</evidence>
<dbReference type="CDD" id="cd22884">
    <property type="entry name" value="TOM22"/>
    <property type="match status" value="1"/>
</dbReference>
<protein>
    <recommendedName>
        <fullName evidence="3">Mitochondrial import receptor subunit TOM22 homolog</fullName>
    </recommendedName>
</protein>
<dbReference type="AlphaFoldDB" id="A0A2A2LEI6"/>
<evidence type="ECO:0000256" key="3">
    <source>
        <dbReference type="ARBA" id="ARBA00016229"/>
    </source>
</evidence>
<comment type="similarity">
    <text evidence="2">Belongs to the Tom22 family.</text>
</comment>
<name>A0A2A2LEI6_9BILA</name>
<keyword evidence="15" id="KW-1185">Reference proteome</keyword>
<proteinExistence type="inferred from homology"/>
<accession>A0A2A2LEI6</accession>
<evidence type="ECO:0000256" key="13">
    <source>
        <dbReference type="SAM" id="Phobius"/>
    </source>
</evidence>
<evidence type="ECO:0000256" key="1">
    <source>
        <dbReference type="ARBA" id="ARBA00004572"/>
    </source>
</evidence>
<keyword evidence="9" id="KW-0811">Translocation</keyword>
<comment type="caution">
    <text evidence="14">The sequence shown here is derived from an EMBL/GenBank/DDBJ whole genome shotgun (WGS) entry which is preliminary data.</text>
</comment>